<reference evidence="1" key="1">
    <citation type="submission" date="2018-05" db="EMBL/GenBank/DDBJ databases">
        <authorList>
            <person name="Lanie J.A."/>
            <person name="Ng W.-L."/>
            <person name="Kazmierczak K.M."/>
            <person name="Andrzejewski T.M."/>
            <person name="Davidsen T.M."/>
            <person name="Wayne K.J."/>
            <person name="Tettelin H."/>
            <person name="Glass J.I."/>
            <person name="Rusch D."/>
            <person name="Podicherti R."/>
            <person name="Tsui H.-C.T."/>
            <person name="Winkler M.E."/>
        </authorList>
    </citation>
    <scope>NUCLEOTIDE SEQUENCE</scope>
</reference>
<evidence type="ECO:0000313" key="1">
    <source>
        <dbReference type="EMBL" id="SVD57975.1"/>
    </source>
</evidence>
<dbReference type="EMBL" id="UINC01159723">
    <property type="protein sequence ID" value="SVD57975.1"/>
    <property type="molecule type" value="Genomic_DNA"/>
</dbReference>
<accession>A0A382WHZ0</accession>
<protein>
    <submittedName>
        <fullName evidence="1">Uncharacterized protein</fullName>
    </submittedName>
</protein>
<dbReference type="AlphaFoldDB" id="A0A382WHZ0"/>
<feature type="non-terminal residue" evidence="1">
    <location>
        <position position="57"/>
    </location>
</feature>
<sequence length="57" mass="6309">MEETQVAPSSDNSFSQVLQEANEISVTATLPDYPSIRVSDYRGYLTEKCVLCHKGIS</sequence>
<proteinExistence type="predicted"/>
<name>A0A382WHZ0_9ZZZZ</name>
<organism evidence="1">
    <name type="scientific">marine metagenome</name>
    <dbReference type="NCBI Taxonomy" id="408172"/>
    <lineage>
        <taxon>unclassified sequences</taxon>
        <taxon>metagenomes</taxon>
        <taxon>ecological metagenomes</taxon>
    </lineage>
</organism>
<gene>
    <name evidence="1" type="ORF">METZ01_LOCUS410829</name>
</gene>